<dbReference type="EMBL" id="KL142380">
    <property type="protein sequence ID" value="KDR75613.1"/>
    <property type="molecule type" value="Genomic_DNA"/>
</dbReference>
<dbReference type="HOGENOM" id="CLU_2306353_0_0_1"/>
<name>A0A067T9D2_GALM3</name>
<reference evidence="2" key="1">
    <citation type="journal article" date="2014" name="Proc. Natl. Acad. Sci. U.S.A.">
        <title>Extensive sampling of basidiomycete genomes demonstrates inadequacy of the white-rot/brown-rot paradigm for wood decay fungi.</title>
        <authorList>
            <person name="Riley R."/>
            <person name="Salamov A.A."/>
            <person name="Brown D.W."/>
            <person name="Nagy L.G."/>
            <person name="Floudas D."/>
            <person name="Held B.W."/>
            <person name="Levasseur A."/>
            <person name="Lombard V."/>
            <person name="Morin E."/>
            <person name="Otillar R."/>
            <person name="Lindquist E.A."/>
            <person name="Sun H."/>
            <person name="LaButti K.M."/>
            <person name="Schmutz J."/>
            <person name="Jabbour D."/>
            <person name="Luo H."/>
            <person name="Baker S.E."/>
            <person name="Pisabarro A.G."/>
            <person name="Walton J.D."/>
            <person name="Blanchette R.A."/>
            <person name="Henrissat B."/>
            <person name="Martin F."/>
            <person name="Cullen D."/>
            <person name="Hibbett D.S."/>
            <person name="Grigoriev I.V."/>
        </authorList>
    </citation>
    <scope>NUCLEOTIDE SEQUENCE [LARGE SCALE GENOMIC DNA]</scope>
    <source>
        <strain evidence="2">CBS 339.88</strain>
    </source>
</reference>
<dbReference type="AlphaFoldDB" id="A0A067T9D2"/>
<dbReference type="OrthoDB" id="3021279at2759"/>
<dbReference type="Proteomes" id="UP000027222">
    <property type="component" value="Unassembled WGS sequence"/>
</dbReference>
<proteinExistence type="predicted"/>
<accession>A0A067T9D2</accession>
<protein>
    <submittedName>
        <fullName evidence="1">Uncharacterized protein</fullName>
    </submittedName>
</protein>
<evidence type="ECO:0000313" key="1">
    <source>
        <dbReference type="EMBL" id="KDR75613.1"/>
    </source>
</evidence>
<sequence>MCIKCGEGVAGGENAFTYEWIRPILYKVFIQFKTSSRFPAGFPNFLKATGFLGKVGKFAKHQALPPIVQTSRILLPEIFSFQPRDLCLISEYPGTPGYSE</sequence>
<organism evidence="1 2">
    <name type="scientific">Galerina marginata (strain CBS 339.88)</name>
    <dbReference type="NCBI Taxonomy" id="685588"/>
    <lineage>
        <taxon>Eukaryota</taxon>
        <taxon>Fungi</taxon>
        <taxon>Dikarya</taxon>
        <taxon>Basidiomycota</taxon>
        <taxon>Agaricomycotina</taxon>
        <taxon>Agaricomycetes</taxon>
        <taxon>Agaricomycetidae</taxon>
        <taxon>Agaricales</taxon>
        <taxon>Agaricineae</taxon>
        <taxon>Strophariaceae</taxon>
        <taxon>Galerina</taxon>
    </lineage>
</organism>
<keyword evidence="2" id="KW-1185">Reference proteome</keyword>
<evidence type="ECO:0000313" key="2">
    <source>
        <dbReference type="Proteomes" id="UP000027222"/>
    </source>
</evidence>
<gene>
    <name evidence="1" type="ORF">GALMADRAFT_268175</name>
</gene>